<protein>
    <recommendedName>
        <fullName evidence="10">Syntaxin 6/10/61 N-terminal domain-containing protein</fullName>
    </recommendedName>
</protein>
<sequence length="303" mass="35142">MAVVSTFDRWEKDVFFSAAEEVQESSDIMESLYRTWQHDCTRGICSEELEELQRELQAALGTAKWQLEQFQQAIDMSHEKYSSEEGTISRRRQFVSVIENQIKRVEISLANILAKEGKPSFTWVKLEEGERDDLITFLSSDSLSSKKPERAAETLKEVPCKREENVIIQIESLNGEPEVVHDGYRASSIGYLRGFEAQPRVKSFKNNNLRVEDEFPKRKNLFSNYVNLKGFPFFSQRCTTLSERSRSCFYRWKESVKSSNLQAIYGRSDGTIQNNFQPRRSIRVTFLLLLSIVLIVPFLIYAN</sequence>
<evidence type="ECO:0000313" key="11">
    <source>
        <dbReference type="EMBL" id="KAJ1697985.1"/>
    </source>
</evidence>
<gene>
    <name evidence="11" type="ORF">LUZ63_006497</name>
</gene>
<evidence type="ECO:0000256" key="6">
    <source>
        <dbReference type="ARBA" id="ARBA00023034"/>
    </source>
</evidence>
<keyword evidence="5 9" id="KW-1133">Transmembrane helix</keyword>
<dbReference type="OrthoDB" id="1889309at2759"/>
<dbReference type="GO" id="GO:0005794">
    <property type="term" value="C:Golgi apparatus"/>
    <property type="evidence" value="ECO:0007669"/>
    <property type="project" value="UniProtKB-SubCell"/>
</dbReference>
<accession>A0A9Q0CQH0</accession>
<dbReference type="InterPro" id="IPR010989">
    <property type="entry name" value="SNARE"/>
</dbReference>
<evidence type="ECO:0000256" key="1">
    <source>
        <dbReference type="ARBA" id="ARBA00009063"/>
    </source>
</evidence>
<evidence type="ECO:0000256" key="3">
    <source>
        <dbReference type="ARBA" id="ARBA00022692"/>
    </source>
</evidence>
<organism evidence="11 12">
    <name type="scientific">Rhynchospora breviuscula</name>
    <dbReference type="NCBI Taxonomy" id="2022672"/>
    <lineage>
        <taxon>Eukaryota</taxon>
        <taxon>Viridiplantae</taxon>
        <taxon>Streptophyta</taxon>
        <taxon>Embryophyta</taxon>
        <taxon>Tracheophyta</taxon>
        <taxon>Spermatophyta</taxon>
        <taxon>Magnoliopsida</taxon>
        <taxon>Liliopsida</taxon>
        <taxon>Poales</taxon>
        <taxon>Cyperaceae</taxon>
        <taxon>Cyperoideae</taxon>
        <taxon>Rhynchosporeae</taxon>
        <taxon>Rhynchospora</taxon>
    </lineage>
</organism>
<dbReference type="InterPro" id="IPR015260">
    <property type="entry name" value="Syntaxin-6/10/61_N"/>
</dbReference>
<evidence type="ECO:0000256" key="2">
    <source>
        <dbReference type="ARBA" id="ARBA00022448"/>
    </source>
</evidence>
<proteinExistence type="inferred from homology"/>
<keyword evidence="6" id="KW-0333">Golgi apparatus</keyword>
<dbReference type="SUPFAM" id="SSF47661">
    <property type="entry name" value="t-snare proteins"/>
    <property type="match status" value="1"/>
</dbReference>
<dbReference type="CDD" id="cd21442">
    <property type="entry name" value="SNARE_NTD_STX6-like"/>
    <property type="match status" value="1"/>
</dbReference>
<comment type="similarity">
    <text evidence="1">Belongs to the syntaxin family.</text>
</comment>
<comment type="subcellular location">
    <subcellularLocation>
        <location evidence="8">Golgi apparatus</location>
        <location evidence="8">trans-Golgi network membrane</location>
        <topology evidence="8">Single-pass type IV membrane protein</topology>
    </subcellularLocation>
</comment>
<evidence type="ECO:0000256" key="5">
    <source>
        <dbReference type="ARBA" id="ARBA00022989"/>
    </source>
</evidence>
<evidence type="ECO:0000313" key="12">
    <source>
        <dbReference type="Proteomes" id="UP001151287"/>
    </source>
</evidence>
<keyword evidence="3 9" id="KW-0812">Transmembrane</keyword>
<evidence type="ECO:0000259" key="10">
    <source>
        <dbReference type="Pfam" id="PF09177"/>
    </source>
</evidence>
<dbReference type="EMBL" id="JAMQYH010000002">
    <property type="protein sequence ID" value="KAJ1697985.1"/>
    <property type="molecule type" value="Genomic_DNA"/>
</dbReference>
<dbReference type="GO" id="GO:0015031">
    <property type="term" value="P:protein transport"/>
    <property type="evidence" value="ECO:0007669"/>
    <property type="project" value="UniProtKB-KW"/>
</dbReference>
<evidence type="ECO:0000256" key="7">
    <source>
        <dbReference type="ARBA" id="ARBA00023136"/>
    </source>
</evidence>
<dbReference type="Gene3D" id="1.20.58.90">
    <property type="match status" value="1"/>
</dbReference>
<keyword evidence="7 9" id="KW-0472">Membrane</keyword>
<dbReference type="Pfam" id="PF09177">
    <property type="entry name" value="STX6_10_61_N"/>
    <property type="match status" value="1"/>
</dbReference>
<dbReference type="GO" id="GO:0048193">
    <property type="term" value="P:Golgi vesicle transport"/>
    <property type="evidence" value="ECO:0007669"/>
    <property type="project" value="InterPro"/>
</dbReference>
<keyword evidence="12" id="KW-1185">Reference proteome</keyword>
<evidence type="ECO:0000256" key="4">
    <source>
        <dbReference type="ARBA" id="ARBA00022927"/>
    </source>
</evidence>
<evidence type="ECO:0000256" key="8">
    <source>
        <dbReference type="ARBA" id="ARBA00037801"/>
    </source>
</evidence>
<dbReference type="GO" id="GO:0016020">
    <property type="term" value="C:membrane"/>
    <property type="evidence" value="ECO:0007669"/>
    <property type="project" value="InterPro"/>
</dbReference>
<comment type="caution">
    <text evidence="11">The sequence shown here is derived from an EMBL/GenBank/DDBJ whole genome shotgun (WGS) entry which is preliminary data.</text>
</comment>
<feature type="domain" description="Syntaxin 6/10/61 N-terminal" evidence="10">
    <location>
        <begin position="13"/>
        <end position="106"/>
    </location>
</feature>
<dbReference type="PANTHER" id="PTHR34949">
    <property type="entry name" value="OS05G0443700 PROTEIN"/>
    <property type="match status" value="1"/>
</dbReference>
<keyword evidence="4" id="KW-0653">Protein transport</keyword>
<keyword evidence="2" id="KW-0813">Transport</keyword>
<dbReference type="Proteomes" id="UP001151287">
    <property type="component" value="Unassembled WGS sequence"/>
</dbReference>
<name>A0A9Q0CQH0_9POAL</name>
<feature type="transmembrane region" description="Helical" evidence="9">
    <location>
        <begin position="284"/>
        <end position="302"/>
    </location>
</feature>
<dbReference type="FunFam" id="1.20.58.90:FF:000004">
    <property type="entry name" value="Syntaxin 10"/>
    <property type="match status" value="1"/>
</dbReference>
<dbReference type="PANTHER" id="PTHR34949:SF3">
    <property type="entry name" value="OS08G0244100 PROTEIN"/>
    <property type="match status" value="1"/>
</dbReference>
<evidence type="ECO:0000256" key="9">
    <source>
        <dbReference type="SAM" id="Phobius"/>
    </source>
</evidence>
<dbReference type="AlphaFoldDB" id="A0A9Q0CQH0"/>
<reference evidence="11" key="1">
    <citation type="journal article" date="2022" name="Cell">
        <title>Repeat-based holocentromeres influence genome architecture and karyotype evolution.</title>
        <authorList>
            <person name="Hofstatter P.G."/>
            <person name="Thangavel G."/>
            <person name="Lux T."/>
            <person name="Neumann P."/>
            <person name="Vondrak T."/>
            <person name="Novak P."/>
            <person name="Zhang M."/>
            <person name="Costa L."/>
            <person name="Castellani M."/>
            <person name="Scott A."/>
            <person name="Toegelov H."/>
            <person name="Fuchs J."/>
            <person name="Mata-Sucre Y."/>
            <person name="Dias Y."/>
            <person name="Vanzela A.L.L."/>
            <person name="Huettel B."/>
            <person name="Almeida C.C.S."/>
            <person name="Simkova H."/>
            <person name="Souza G."/>
            <person name="Pedrosa-Harand A."/>
            <person name="Macas J."/>
            <person name="Mayer K.F.X."/>
            <person name="Houben A."/>
            <person name="Marques A."/>
        </authorList>
    </citation>
    <scope>NUCLEOTIDE SEQUENCE</scope>
    <source>
        <strain evidence="11">RhyBre1mFocal</strain>
    </source>
</reference>